<sequence>MLTYLVIVFDSTHYAIKTEKLMKQVNISGRLIPTPGNLRAGCGLSYKVDINLKKKVLTLLNEEIGQGYEVFEIKKSEKGTDSEQLTVLNEFN</sequence>
<protein>
    <submittedName>
        <fullName evidence="2">DUF3343 domain-containing protein</fullName>
    </submittedName>
</protein>
<dbReference type="EMBL" id="CP110232">
    <property type="protein sequence ID" value="WEG74202.1"/>
    <property type="molecule type" value="Genomic_DNA"/>
</dbReference>
<dbReference type="KEGG" id="vie:OL234_04715"/>
<dbReference type="InterPro" id="IPR021778">
    <property type="entry name" value="Se/S_carrier-like"/>
</dbReference>
<dbReference type="Pfam" id="PF11823">
    <property type="entry name" value="Se_S_carrier"/>
    <property type="match status" value="1"/>
</dbReference>
<dbReference type="RefSeq" id="WP_275470001.1">
    <property type="nucleotide sequence ID" value="NZ_CP110232.1"/>
</dbReference>
<dbReference type="AlphaFoldDB" id="A0AAF0CWL9"/>
<dbReference type="Proteomes" id="UP001179647">
    <property type="component" value="Chromosome"/>
</dbReference>
<evidence type="ECO:0000313" key="2">
    <source>
        <dbReference type="EMBL" id="WEG74202.1"/>
    </source>
</evidence>
<organism evidence="2 3">
    <name type="scientific">Vagococcus intermedius</name>
    <dbReference type="NCBI Taxonomy" id="2991418"/>
    <lineage>
        <taxon>Bacteria</taxon>
        <taxon>Bacillati</taxon>
        <taxon>Bacillota</taxon>
        <taxon>Bacilli</taxon>
        <taxon>Lactobacillales</taxon>
        <taxon>Enterococcaceae</taxon>
        <taxon>Vagococcus</taxon>
    </lineage>
</organism>
<feature type="domain" description="Putative Se/S carrier protein-like" evidence="1">
    <location>
        <begin position="4"/>
        <end position="63"/>
    </location>
</feature>
<keyword evidence="3" id="KW-1185">Reference proteome</keyword>
<gene>
    <name evidence="2" type="ORF">OL234_04715</name>
</gene>
<accession>A0AAF0CWL9</accession>
<evidence type="ECO:0000313" key="3">
    <source>
        <dbReference type="Proteomes" id="UP001179647"/>
    </source>
</evidence>
<proteinExistence type="predicted"/>
<reference evidence="2" key="1">
    <citation type="submission" date="2022-10" db="EMBL/GenBank/DDBJ databases">
        <title>Vagococcus sp. isolated from poultry meat.</title>
        <authorList>
            <person name="Johansson P."/>
            <person name="Bjorkroth J."/>
        </authorList>
    </citation>
    <scope>NUCLEOTIDE SEQUENCE</scope>
    <source>
        <strain evidence="2">STAA11</strain>
    </source>
</reference>
<evidence type="ECO:0000259" key="1">
    <source>
        <dbReference type="Pfam" id="PF11823"/>
    </source>
</evidence>
<name>A0AAF0CWL9_9ENTE</name>